<keyword evidence="11 12" id="KW-0472">Membrane</keyword>
<evidence type="ECO:0000313" key="15">
    <source>
        <dbReference type="Proteomes" id="UP000638648"/>
    </source>
</evidence>
<comment type="subcellular location">
    <subcellularLocation>
        <location evidence="2">Membrane</location>
        <topology evidence="2">Multi-pass membrane protein</topology>
    </subcellularLocation>
</comment>
<name>A0A927RPG4_9ACTN</name>
<feature type="domain" description="E3 Ubiquitin ligase MUL1-like" evidence="13">
    <location>
        <begin position="97"/>
        <end position="230"/>
    </location>
</feature>
<dbReference type="AlphaFoldDB" id="A0A927RPG4"/>
<keyword evidence="8" id="KW-0833">Ubl conjugation pathway</keyword>
<dbReference type="GO" id="GO:0016567">
    <property type="term" value="P:protein ubiquitination"/>
    <property type="evidence" value="ECO:0007669"/>
    <property type="project" value="InterPro"/>
</dbReference>
<reference evidence="14" key="1">
    <citation type="submission" date="2020-10" db="EMBL/GenBank/DDBJ databases">
        <title>Sequencing the genomes of 1000 actinobacteria strains.</title>
        <authorList>
            <person name="Klenk H.-P."/>
        </authorList>
    </citation>
    <scope>NUCLEOTIDE SEQUENCE</scope>
    <source>
        <strain evidence="14">DSM 45354</strain>
    </source>
</reference>
<keyword evidence="10 12" id="KW-1133">Transmembrane helix</keyword>
<evidence type="ECO:0000259" key="13">
    <source>
        <dbReference type="Pfam" id="PF12483"/>
    </source>
</evidence>
<dbReference type="EC" id="2.3.2.27" evidence="3"/>
<organism evidence="14 15">
    <name type="scientific">Actinopolymorpha pittospori</name>
    <dbReference type="NCBI Taxonomy" id="648752"/>
    <lineage>
        <taxon>Bacteria</taxon>
        <taxon>Bacillati</taxon>
        <taxon>Actinomycetota</taxon>
        <taxon>Actinomycetes</taxon>
        <taxon>Propionibacteriales</taxon>
        <taxon>Actinopolymorphaceae</taxon>
        <taxon>Actinopolymorpha</taxon>
    </lineage>
</organism>
<keyword evidence="6" id="KW-0479">Metal-binding</keyword>
<evidence type="ECO:0000313" key="14">
    <source>
        <dbReference type="EMBL" id="MBE1611118.1"/>
    </source>
</evidence>
<feature type="transmembrane region" description="Helical" evidence="12">
    <location>
        <begin position="218"/>
        <end position="239"/>
    </location>
</feature>
<proteinExistence type="predicted"/>
<evidence type="ECO:0000256" key="7">
    <source>
        <dbReference type="ARBA" id="ARBA00022771"/>
    </source>
</evidence>
<dbReference type="EMBL" id="JADBEM010000001">
    <property type="protein sequence ID" value="MBE1611118.1"/>
    <property type="molecule type" value="Genomic_DNA"/>
</dbReference>
<keyword evidence="4" id="KW-0808">Transferase</keyword>
<evidence type="ECO:0000256" key="5">
    <source>
        <dbReference type="ARBA" id="ARBA00022692"/>
    </source>
</evidence>
<keyword evidence="9" id="KW-0862">Zinc</keyword>
<evidence type="ECO:0000256" key="9">
    <source>
        <dbReference type="ARBA" id="ARBA00022833"/>
    </source>
</evidence>
<accession>A0A927RPG4</accession>
<keyword evidence="15" id="KW-1185">Reference proteome</keyword>
<evidence type="ECO:0000256" key="3">
    <source>
        <dbReference type="ARBA" id="ARBA00012483"/>
    </source>
</evidence>
<dbReference type="GO" id="GO:0016020">
    <property type="term" value="C:membrane"/>
    <property type="evidence" value="ECO:0007669"/>
    <property type="project" value="UniProtKB-SubCell"/>
</dbReference>
<sequence>MIVVGVIALVAALGCAYFAWRARGRQHIMVTTETYAARDLHALALAAAQAAGPGAFRQRCEVAGPVAADVSGPLRSEVGDAECVWHRHVVTRKYWHTDHNSDGRPERVERDEQVAERSSGAGFLVTDPTGAVLVHPGKTWPDGALKVVDRFEPDNAPNGDPDTIGYHYEEWALALGEQVYVLGEASDATGELAIVEPSIISTRSEVDLLRRTRLHEKAFSVATAAGVVLGPVLILVGALR</sequence>
<evidence type="ECO:0000256" key="10">
    <source>
        <dbReference type="ARBA" id="ARBA00022989"/>
    </source>
</evidence>
<dbReference type="Proteomes" id="UP000638648">
    <property type="component" value="Unassembled WGS sequence"/>
</dbReference>
<dbReference type="GO" id="GO:0008270">
    <property type="term" value="F:zinc ion binding"/>
    <property type="evidence" value="ECO:0007669"/>
    <property type="project" value="UniProtKB-KW"/>
</dbReference>
<dbReference type="Pfam" id="PF12483">
    <property type="entry name" value="GIDE"/>
    <property type="match status" value="1"/>
</dbReference>
<evidence type="ECO:0000256" key="12">
    <source>
        <dbReference type="SAM" id="Phobius"/>
    </source>
</evidence>
<gene>
    <name evidence="14" type="ORF">HEB94_007966</name>
</gene>
<dbReference type="GO" id="GO:0061630">
    <property type="term" value="F:ubiquitin protein ligase activity"/>
    <property type="evidence" value="ECO:0007669"/>
    <property type="project" value="UniProtKB-EC"/>
</dbReference>
<dbReference type="RefSeq" id="WP_192754380.1">
    <property type="nucleotide sequence ID" value="NZ_BAABJL010000042.1"/>
</dbReference>
<evidence type="ECO:0000256" key="6">
    <source>
        <dbReference type="ARBA" id="ARBA00022723"/>
    </source>
</evidence>
<protein>
    <recommendedName>
        <fullName evidence="3">RING-type E3 ubiquitin transferase</fullName>
        <ecNumber evidence="3">2.3.2.27</ecNumber>
    </recommendedName>
</protein>
<evidence type="ECO:0000256" key="4">
    <source>
        <dbReference type="ARBA" id="ARBA00022679"/>
    </source>
</evidence>
<keyword evidence="7" id="KW-0863">Zinc-finger</keyword>
<comment type="catalytic activity">
    <reaction evidence="1">
        <text>S-ubiquitinyl-[E2 ubiquitin-conjugating enzyme]-L-cysteine + [acceptor protein]-L-lysine = [E2 ubiquitin-conjugating enzyme]-L-cysteine + N(6)-ubiquitinyl-[acceptor protein]-L-lysine.</text>
        <dbReference type="EC" id="2.3.2.27"/>
    </reaction>
</comment>
<dbReference type="InterPro" id="IPR022170">
    <property type="entry name" value="MUL1-like"/>
</dbReference>
<keyword evidence="5 12" id="KW-0812">Transmembrane</keyword>
<evidence type="ECO:0000256" key="2">
    <source>
        <dbReference type="ARBA" id="ARBA00004141"/>
    </source>
</evidence>
<evidence type="ECO:0000256" key="1">
    <source>
        <dbReference type="ARBA" id="ARBA00000900"/>
    </source>
</evidence>
<comment type="caution">
    <text evidence="14">The sequence shown here is derived from an EMBL/GenBank/DDBJ whole genome shotgun (WGS) entry which is preliminary data.</text>
</comment>
<evidence type="ECO:0000256" key="11">
    <source>
        <dbReference type="ARBA" id="ARBA00023136"/>
    </source>
</evidence>
<evidence type="ECO:0000256" key="8">
    <source>
        <dbReference type="ARBA" id="ARBA00022786"/>
    </source>
</evidence>